<evidence type="ECO:0000313" key="3">
    <source>
        <dbReference type="Proteomes" id="UP000596742"/>
    </source>
</evidence>
<protein>
    <submittedName>
        <fullName evidence="2">Uncharacterized protein</fullName>
    </submittedName>
</protein>
<organism evidence="2 3">
    <name type="scientific">Mytilus galloprovincialis</name>
    <name type="common">Mediterranean mussel</name>
    <dbReference type="NCBI Taxonomy" id="29158"/>
    <lineage>
        <taxon>Eukaryota</taxon>
        <taxon>Metazoa</taxon>
        <taxon>Spiralia</taxon>
        <taxon>Lophotrochozoa</taxon>
        <taxon>Mollusca</taxon>
        <taxon>Bivalvia</taxon>
        <taxon>Autobranchia</taxon>
        <taxon>Pteriomorphia</taxon>
        <taxon>Mytilida</taxon>
        <taxon>Mytiloidea</taxon>
        <taxon>Mytilidae</taxon>
        <taxon>Mytilinae</taxon>
        <taxon>Mytilus</taxon>
    </lineage>
</organism>
<keyword evidence="3" id="KW-1185">Reference proteome</keyword>
<dbReference type="Proteomes" id="UP000596742">
    <property type="component" value="Unassembled WGS sequence"/>
</dbReference>
<reference evidence="2" key="1">
    <citation type="submission" date="2018-11" db="EMBL/GenBank/DDBJ databases">
        <authorList>
            <person name="Alioto T."/>
            <person name="Alioto T."/>
        </authorList>
    </citation>
    <scope>NUCLEOTIDE SEQUENCE</scope>
</reference>
<gene>
    <name evidence="2" type="ORF">MGAL_10B076322</name>
</gene>
<comment type="caution">
    <text evidence="2">The sequence shown here is derived from an EMBL/GenBank/DDBJ whole genome shotgun (WGS) entry which is preliminary data.</text>
</comment>
<accession>A0A8B6FVE8</accession>
<dbReference type="AlphaFoldDB" id="A0A8B6FVE8"/>
<sequence>MESSVGNMDIVRTIIILFCFSFVRALSSSIGSEFETLHSCSKFHFEEKVLEKLVRLEHKMQVLEEKMDVREKLNTAKLDEIGNIMDAREKLNTAKLDEISNIKKQTETFVQSVQDAQIRDQTRFNKSYQEIVEHFKTQVDNETEIWRPNDCCAVISVFENGSVY</sequence>
<dbReference type="EMBL" id="UYJE01007376">
    <property type="protein sequence ID" value="VDI54162.1"/>
    <property type="molecule type" value="Genomic_DNA"/>
</dbReference>
<feature type="coiled-coil region" evidence="1">
    <location>
        <begin position="46"/>
        <end position="73"/>
    </location>
</feature>
<evidence type="ECO:0000256" key="1">
    <source>
        <dbReference type="SAM" id="Coils"/>
    </source>
</evidence>
<name>A0A8B6FVE8_MYTGA</name>
<evidence type="ECO:0000313" key="2">
    <source>
        <dbReference type="EMBL" id="VDI54162.1"/>
    </source>
</evidence>
<keyword evidence="1" id="KW-0175">Coiled coil</keyword>
<proteinExistence type="predicted"/>